<reference evidence="1 2" key="1">
    <citation type="journal article" date="2018" name="Mol. Plant">
        <title>The genome of Artemisia annua provides insight into the evolution of Asteraceae family and artemisinin biosynthesis.</title>
        <authorList>
            <person name="Shen Q."/>
            <person name="Zhang L."/>
            <person name="Liao Z."/>
            <person name="Wang S."/>
            <person name="Yan T."/>
            <person name="Shi P."/>
            <person name="Liu M."/>
            <person name="Fu X."/>
            <person name="Pan Q."/>
            <person name="Wang Y."/>
            <person name="Lv Z."/>
            <person name="Lu X."/>
            <person name="Zhang F."/>
            <person name="Jiang W."/>
            <person name="Ma Y."/>
            <person name="Chen M."/>
            <person name="Hao X."/>
            <person name="Li L."/>
            <person name="Tang Y."/>
            <person name="Lv G."/>
            <person name="Zhou Y."/>
            <person name="Sun X."/>
            <person name="Brodelius P.E."/>
            <person name="Rose J.K.C."/>
            <person name="Tang K."/>
        </authorList>
    </citation>
    <scope>NUCLEOTIDE SEQUENCE [LARGE SCALE GENOMIC DNA]</scope>
    <source>
        <strain evidence="2">cv. Huhao1</strain>
        <tissue evidence="1">Leaf</tissue>
    </source>
</reference>
<keyword evidence="2" id="KW-1185">Reference proteome</keyword>
<organism evidence="1 2">
    <name type="scientific">Artemisia annua</name>
    <name type="common">Sweet wormwood</name>
    <dbReference type="NCBI Taxonomy" id="35608"/>
    <lineage>
        <taxon>Eukaryota</taxon>
        <taxon>Viridiplantae</taxon>
        <taxon>Streptophyta</taxon>
        <taxon>Embryophyta</taxon>
        <taxon>Tracheophyta</taxon>
        <taxon>Spermatophyta</taxon>
        <taxon>Magnoliopsida</taxon>
        <taxon>eudicotyledons</taxon>
        <taxon>Gunneridae</taxon>
        <taxon>Pentapetalae</taxon>
        <taxon>asterids</taxon>
        <taxon>campanulids</taxon>
        <taxon>Asterales</taxon>
        <taxon>Asteraceae</taxon>
        <taxon>Asteroideae</taxon>
        <taxon>Anthemideae</taxon>
        <taxon>Artemisiinae</taxon>
        <taxon>Artemisia</taxon>
    </lineage>
</organism>
<dbReference type="STRING" id="35608.A0A2U1L5A4"/>
<protein>
    <submittedName>
        <fullName evidence="1">Uncharacterized protein</fullName>
    </submittedName>
</protein>
<dbReference type="AlphaFoldDB" id="A0A2U1L5A4"/>
<name>A0A2U1L5A4_ARTAN</name>
<gene>
    <name evidence="1" type="ORF">CTI12_AA528650</name>
</gene>
<accession>A0A2U1L5A4</accession>
<dbReference type="Proteomes" id="UP000245207">
    <property type="component" value="Unassembled WGS sequence"/>
</dbReference>
<sequence>MGNDEAEVYVDHRFFKHTKQMDNDEDEAVKHKHRYLLCFGFLVSQDGCLFWAILVLADCDIAKHSRPEMVVHKSISVSNSVTILMLENDMVRILKLGADLWLVRVFTAFLKPPQLEQATSILLLSDSQTAFRRTLVCHNHGNYKGQLMLSLKQG</sequence>
<comment type="caution">
    <text evidence="1">The sequence shown here is derived from an EMBL/GenBank/DDBJ whole genome shotgun (WGS) entry which is preliminary data.</text>
</comment>
<dbReference type="EMBL" id="PKPP01011414">
    <property type="protein sequence ID" value="PWA44183.1"/>
    <property type="molecule type" value="Genomic_DNA"/>
</dbReference>
<proteinExistence type="predicted"/>
<evidence type="ECO:0000313" key="2">
    <source>
        <dbReference type="Proteomes" id="UP000245207"/>
    </source>
</evidence>
<evidence type="ECO:0000313" key="1">
    <source>
        <dbReference type="EMBL" id="PWA44183.1"/>
    </source>
</evidence>